<name>A0A6G0YLM2_APHCR</name>
<gene>
    <name evidence="1" type="ORF">FWK35_00017263</name>
</gene>
<reference evidence="1 2" key="1">
    <citation type="submission" date="2019-08" db="EMBL/GenBank/DDBJ databases">
        <title>Whole genome of Aphis craccivora.</title>
        <authorList>
            <person name="Voronova N.V."/>
            <person name="Shulinski R.S."/>
            <person name="Bandarenka Y.V."/>
            <person name="Zhorov D.G."/>
            <person name="Warner D."/>
        </authorList>
    </citation>
    <scope>NUCLEOTIDE SEQUENCE [LARGE SCALE GENOMIC DNA]</scope>
    <source>
        <strain evidence="1">180601</strain>
        <tissue evidence="1">Whole Body</tissue>
    </source>
</reference>
<keyword evidence="2" id="KW-1185">Reference proteome</keyword>
<organism evidence="1 2">
    <name type="scientific">Aphis craccivora</name>
    <name type="common">Cowpea aphid</name>
    <dbReference type="NCBI Taxonomy" id="307492"/>
    <lineage>
        <taxon>Eukaryota</taxon>
        <taxon>Metazoa</taxon>
        <taxon>Ecdysozoa</taxon>
        <taxon>Arthropoda</taxon>
        <taxon>Hexapoda</taxon>
        <taxon>Insecta</taxon>
        <taxon>Pterygota</taxon>
        <taxon>Neoptera</taxon>
        <taxon>Paraneoptera</taxon>
        <taxon>Hemiptera</taxon>
        <taxon>Sternorrhyncha</taxon>
        <taxon>Aphidomorpha</taxon>
        <taxon>Aphidoidea</taxon>
        <taxon>Aphididae</taxon>
        <taxon>Aphidini</taxon>
        <taxon>Aphis</taxon>
        <taxon>Aphis</taxon>
    </lineage>
</organism>
<evidence type="ECO:0008006" key="3">
    <source>
        <dbReference type="Google" id="ProtNLM"/>
    </source>
</evidence>
<sequence>MTQALSGHGCFQWYLRSMGRAPSPRCMHCQCGSDTAEHTIFHCPNWDSLRDELRARLKPPSRGHRR</sequence>
<dbReference type="Proteomes" id="UP000478052">
    <property type="component" value="Unassembled WGS sequence"/>
</dbReference>
<proteinExistence type="predicted"/>
<dbReference type="AlphaFoldDB" id="A0A6G0YLM2"/>
<protein>
    <recommendedName>
        <fullName evidence="3">Reverse transcriptase domain-containing protein</fullName>
    </recommendedName>
</protein>
<dbReference type="EMBL" id="VUJU01003351">
    <property type="protein sequence ID" value="KAF0758226.1"/>
    <property type="molecule type" value="Genomic_DNA"/>
</dbReference>
<accession>A0A6G0YLM2</accession>
<evidence type="ECO:0000313" key="2">
    <source>
        <dbReference type="Proteomes" id="UP000478052"/>
    </source>
</evidence>
<evidence type="ECO:0000313" key="1">
    <source>
        <dbReference type="EMBL" id="KAF0758226.1"/>
    </source>
</evidence>
<dbReference type="OrthoDB" id="8058917at2759"/>
<comment type="caution">
    <text evidence="1">The sequence shown here is derived from an EMBL/GenBank/DDBJ whole genome shotgun (WGS) entry which is preliminary data.</text>
</comment>